<dbReference type="KEGG" id="dde:Dde_0846"/>
<dbReference type="Pfam" id="PF00534">
    <property type="entry name" value="Glycos_transf_1"/>
    <property type="match status" value="1"/>
</dbReference>
<keyword evidence="3" id="KW-0808">Transferase</keyword>
<dbReference type="EMBL" id="CP000112">
    <property type="protein sequence ID" value="ABB37647.1"/>
    <property type="molecule type" value="Genomic_DNA"/>
</dbReference>
<dbReference type="PANTHER" id="PTHR45947:SF15">
    <property type="entry name" value="TEICHURONIC ACID BIOSYNTHESIS GLYCOSYLTRANSFERASE TUAC-RELATED"/>
    <property type="match status" value="1"/>
</dbReference>
<reference evidence="3 4" key="1">
    <citation type="journal article" date="2011" name="J. Bacteriol.">
        <title>Complete genome sequence and updated annotation of Desulfovibrio alaskensis G20.</title>
        <authorList>
            <person name="Hauser L.J."/>
            <person name="Land M.L."/>
            <person name="Brown S.D."/>
            <person name="Larimer F."/>
            <person name="Keller K.L."/>
            <person name="Rapp-Giles B.J."/>
            <person name="Price M.N."/>
            <person name="Lin M."/>
            <person name="Bruce D.C."/>
            <person name="Detter J.C."/>
            <person name="Tapia R."/>
            <person name="Han C.S."/>
            <person name="Goodwin L.A."/>
            <person name="Cheng J.F."/>
            <person name="Pitluck S."/>
            <person name="Copeland A."/>
            <person name="Lucas S."/>
            <person name="Nolan M."/>
            <person name="Lapidus A.L."/>
            <person name="Palumbo A.V."/>
            <person name="Wall J.D."/>
        </authorList>
    </citation>
    <scope>NUCLEOTIDE SEQUENCE [LARGE SCALE GENOMIC DNA]</scope>
    <source>
        <strain evidence="4">ATCC BAA 1058 / DSM 17464 / G20</strain>
    </source>
</reference>
<sequence length="392" mass="43087">MDGRKQLLCVVRWPVGGIRSYMRYVYGCLSDAWQVTVLAVETQERDALAADVQQFGGELVLCRGERWGDVAALTAAVWRQLRSRRYDVIQSQGFTSASVVTAANWLPAVPHVLTVHGVLEERYLTGWKGRIRRAVANRTIMGADVVYGVGHDILGHLAEQVPGFDPDAPRVTAIPTGIAADMYSSTPQNRGGFRRRAGVDEDTFLFGFLGRFMPQKGMDLLIDAVAELQKTSAGNAAFRVVAVGSGDYERVYRKQVQEHGLQDYVVFMPFQPGMTEVYHDLDAVIMPSRWEALPLVAAEALCAGVPLVASDCIGLREAVAATPALTFPAGDAAALAACMARLLADDGQIRAGFVRFQPQAAQRFDVRETARRAEALFDGMIRNRHRLPQHDR</sequence>
<dbReference type="STRING" id="207559.Dde_0846"/>
<dbReference type="Gene3D" id="3.40.50.2000">
    <property type="entry name" value="Glycogen Phosphorylase B"/>
    <property type="match status" value="2"/>
</dbReference>
<dbReference type="HOGENOM" id="CLU_679353_0_0_7"/>
<evidence type="ECO:0000313" key="3">
    <source>
        <dbReference type="EMBL" id="ABB37647.1"/>
    </source>
</evidence>
<dbReference type="CAZy" id="GT4">
    <property type="family name" value="Glycosyltransferase Family 4"/>
</dbReference>
<feature type="domain" description="Glycosyltransferase subfamily 4-like N-terminal" evidence="2">
    <location>
        <begin position="16"/>
        <end position="177"/>
    </location>
</feature>
<dbReference type="SUPFAM" id="SSF53756">
    <property type="entry name" value="UDP-Glycosyltransferase/glycogen phosphorylase"/>
    <property type="match status" value="1"/>
</dbReference>
<dbReference type="eggNOG" id="COG0438">
    <property type="taxonomic scope" value="Bacteria"/>
</dbReference>
<name>Q314J9_OLEA2</name>
<dbReference type="Proteomes" id="UP000002710">
    <property type="component" value="Chromosome"/>
</dbReference>
<dbReference type="InterPro" id="IPR028098">
    <property type="entry name" value="Glyco_trans_4-like_N"/>
</dbReference>
<dbReference type="RefSeq" id="WP_011366906.1">
    <property type="nucleotide sequence ID" value="NC_007519.1"/>
</dbReference>
<dbReference type="InterPro" id="IPR001296">
    <property type="entry name" value="Glyco_trans_1"/>
</dbReference>
<evidence type="ECO:0000259" key="2">
    <source>
        <dbReference type="Pfam" id="PF13579"/>
    </source>
</evidence>
<gene>
    <name evidence="3" type="ordered locus">Dde_0846</name>
</gene>
<dbReference type="Pfam" id="PF13579">
    <property type="entry name" value="Glyco_trans_4_4"/>
    <property type="match status" value="1"/>
</dbReference>
<dbReference type="AlphaFoldDB" id="Q314J9"/>
<proteinExistence type="predicted"/>
<keyword evidence="4" id="KW-1185">Reference proteome</keyword>
<accession>Q314J9</accession>
<dbReference type="PANTHER" id="PTHR45947">
    <property type="entry name" value="SULFOQUINOVOSYL TRANSFERASE SQD2"/>
    <property type="match status" value="1"/>
</dbReference>
<dbReference type="InterPro" id="IPR050194">
    <property type="entry name" value="Glycosyltransferase_grp1"/>
</dbReference>
<evidence type="ECO:0000313" key="4">
    <source>
        <dbReference type="Proteomes" id="UP000002710"/>
    </source>
</evidence>
<feature type="domain" description="Glycosyl transferase family 1" evidence="1">
    <location>
        <begin position="194"/>
        <end position="346"/>
    </location>
</feature>
<evidence type="ECO:0000259" key="1">
    <source>
        <dbReference type="Pfam" id="PF00534"/>
    </source>
</evidence>
<organism evidence="3 4">
    <name type="scientific">Oleidesulfovibrio alaskensis (strain ATCC BAA-1058 / DSM 17464 / G20)</name>
    <name type="common">Desulfovibrio alaskensis</name>
    <dbReference type="NCBI Taxonomy" id="207559"/>
    <lineage>
        <taxon>Bacteria</taxon>
        <taxon>Pseudomonadati</taxon>
        <taxon>Thermodesulfobacteriota</taxon>
        <taxon>Desulfovibrionia</taxon>
        <taxon>Desulfovibrionales</taxon>
        <taxon>Desulfovibrionaceae</taxon>
        <taxon>Oleidesulfovibrio</taxon>
    </lineage>
</organism>
<dbReference type="GO" id="GO:0016757">
    <property type="term" value="F:glycosyltransferase activity"/>
    <property type="evidence" value="ECO:0007669"/>
    <property type="project" value="InterPro"/>
</dbReference>
<dbReference type="CDD" id="cd03801">
    <property type="entry name" value="GT4_PimA-like"/>
    <property type="match status" value="1"/>
</dbReference>
<protein>
    <submittedName>
        <fullName evidence="3">Glycosyl transferase group 1</fullName>
    </submittedName>
</protein>